<evidence type="ECO:0000313" key="5">
    <source>
        <dbReference type="Proteomes" id="UP000027284"/>
    </source>
</evidence>
<dbReference type="RefSeq" id="WP_038047379.1">
    <property type="nucleotide sequence ID" value="NZ_JMFG01000007.1"/>
</dbReference>
<dbReference type="PANTHER" id="PTHR43793:SF2">
    <property type="entry name" value="BIFUNCTIONAL PROTEIN HLDE"/>
    <property type="match status" value="1"/>
</dbReference>
<evidence type="ECO:0000256" key="1">
    <source>
        <dbReference type="ARBA" id="ARBA00022679"/>
    </source>
</evidence>
<gene>
    <name evidence="4" type="ORF">EG19_11020</name>
</gene>
<accession>A0A062Y155</accession>
<dbReference type="InterPro" id="IPR050385">
    <property type="entry name" value="Archaeal_FAD_synthase"/>
</dbReference>
<proteinExistence type="predicted"/>
<evidence type="ECO:0000256" key="2">
    <source>
        <dbReference type="ARBA" id="ARBA00022695"/>
    </source>
</evidence>
<feature type="domain" description="Cytidyltransferase-like" evidence="3">
    <location>
        <begin position="30"/>
        <end position="143"/>
    </location>
</feature>
<dbReference type="OrthoDB" id="9802794at2"/>
<keyword evidence="2" id="KW-0548">Nucleotidyltransferase</keyword>
<evidence type="ECO:0000313" key="4">
    <source>
        <dbReference type="EMBL" id="KDA54495.1"/>
    </source>
</evidence>
<keyword evidence="5" id="KW-1185">Reference proteome</keyword>
<dbReference type="NCBIfam" id="TIGR00125">
    <property type="entry name" value="cyt_tran_rel"/>
    <property type="match status" value="1"/>
</dbReference>
<dbReference type="GO" id="GO:0016779">
    <property type="term" value="F:nucleotidyltransferase activity"/>
    <property type="evidence" value="ECO:0007669"/>
    <property type="project" value="UniProtKB-KW"/>
</dbReference>
<organism evidence="4 5">
    <name type="scientific">Thermoanaerobaculum aquaticum</name>
    <dbReference type="NCBI Taxonomy" id="1312852"/>
    <lineage>
        <taxon>Bacteria</taxon>
        <taxon>Pseudomonadati</taxon>
        <taxon>Acidobacteriota</taxon>
        <taxon>Thermoanaerobaculia</taxon>
        <taxon>Thermoanaerobaculales</taxon>
        <taxon>Thermoanaerobaculaceae</taxon>
        <taxon>Thermoanaerobaculum</taxon>
    </lineage>
</organism>
<dbReference type="STRING" id="1312852.EG19_11020"/>
<protein>
    <submittedName>
        <fullName evidence="4">ADP-heptose synthase</fullName>
    </submittedName>
</protein>
<name>A0A062Y155_9BACT</name>
<dbReference type="InterPro" id="IPR004821">
    <property type="entry name" value="Cyt_trans-like"/>
</dbReference>
<dbReference type="Pfam" id="PF01467">
    <property type="entry name" value="CTP_transf_like"/>
    <property type="match status" value="1"/>
</dbReference>
<dbReference type="Proteomes" id="UP000027284">
    <property type="component" value="Unassembled WGS sequence"/>
</dbReference>
<keyword evidence="1" id="KW-0808">Transferase</keyword>
<dbReference type="Gene3D" id="3.40.50.620">
    <property type="entry name" value="HUPs"/>
    <property type="match status" value="1"/>
</dbReference>
<evidence type="ECO:0000259" key="3">
    <source>
        <dbReference type="Pfam" id="PF01467"/>
    </source>
</evidence>
<dbReference type="InterPro" id="IPR014729">
    <property type="entry name" value="Rossmann-like_a/b/a_fold"/>
</dbReference>
<reference evidence="4 5" key="1">
    <citation type="submission" date="2014-04" db="EMBL/GenBank/DDBJ databases">
        <title>The Genome Sequence of Thermoanaerobaculum aquaticum MP-01, The First Cultivated Group 23 Acidobacterium.</title>
        <authorList>
            <person name="Stamps B.W."/>
            <person name="Losey N.A."/>
            <person name="Lawson P.A."/>
            <person name="Stevenson B.S."/>
        </authorList>
    </citation>
    <scope>NUCLEOTIDE SEQUENCE [LARGE SCALE GENOMIC DNA]</scope>
    <source>
        <strain evidence="4 5">MP-01</strain>
    </source>
</reference>
<dbReference type="AlphaFoldDB" id="A0A062Y155"/>
<dbReference type="EMBL" id="JMFG01000007">
    <property type="protein sequence ID" value="KDA54495.1"/>
    <property type="molecule type" value="Genomic_DNA"/>
</dbReference>
<dbReference type="PANTHER" id="PTHR43793">
    <property type="entry name" value="FAD SYNTHASE"/>
    <property type="match status" value="1"/>
</dbReference>
<comment type="caution">
    <text evidence="4">The sequence shown here is derived from an EMBL/GenBank/DDBJ whole genome shotgun (WGS) entry which is preliminary data.</text>
</comment>
<sequence>MTDPSAKIITREQAALLAQKAREQGQTVVLANGVFDLLHVGHVRYLWAAKKLGDLLIVGVNSDASTRALKGPGRPLVPEAERAELLAHLSCVDYVVIFPETTVVELLKAIKPHIHAKGTDYTPETVPEREVVAAWGGRTAICGDPKEHATSDLLATIRKLLASESSR</sequence>
<dbReference type="SUPFAM" id="SSF52374">
    <property type="entry name" value="Nucleotidylyl transferase"/>
    <property type="match status" value="1"/>
</dbReference>